<evidence type="ECO:0000259" key="12">
    <source>
        <dbReference type="PROSITE" id="PS50261"/>
    </source>
</evidence>
<evidence type="ECO:0000256" key="4">
    <source>
        <dbReference type="ARBA" id="ARBA00022729"/>
    </source>
</evidence>
<dbReference type="AlphaFoldDB" id="F0ZD72"/>
<dbReference type="PROSITE" id="PS50261">
    <property type="entry name" value="G_PROTEIN_RECEP_F2_4"/>
    <property type="match status" value="1"/>
</dbReference>
<feature type="transmembrane region" description="Helical" evidence="10">
    <location>
        <begin position="506"/>
        <end position="524"/>
    </location>
</feature>
<keyword evidence="3 10" id="KW-0812">Transmembrane</keyword>
<dbReference type="Proteomes" id="UP000001064">
    <property type="component" value="Unassembled WGS sequence"/>
</dbReference>
<feature type="region of interest" description="Disordered" evidence="9">
    <location>
        <begin position="556"/>
        <end position="575"/>
    </location>
</feature>
<dbReference type="STRING" id="5786.F0ZD72"/>
<gene>
    <name evidence="13" type="ORF">DICPUDRAFT_17639</name>
</gene>
<dbReference type="InterPro" id="IPR017981">
    <property type="entry name" value="GPCR_2-like_7TM"/>
</dbReference>
<keyword evidence="4 11" id="KW-0732">Signal</keyword>
<dbReference type="KEGG" id="dpp:DICPUDRAFT_17639"/>
<evidence type="ECO:0000256" key="10">
    <source>
        <dbReference type="SAM" id="Phobius"/>
    </source>
</evidence>
<feature type="non-terminal residue" evidence="13">
    <location>
        <position position="575"/>
    </location>
</feature>
<dbReference type="EMBL" id="GL870984">
    <property type="protein sequence ID" value="EGC38058.1"/>
    <property type="molecule type" value="Genomic_DNA"/>
</dbReference>
<feature type="transmembrane region" description="Helical" evidence="10">
    <location>
        <begin position="319"/>
        <end position="342"/>
    </location>
</feature>
<feature type="non-terminal residue" evidence="13">
    <location>
        <position position="1"/>
    </location>
</feature>
<feature type="domain" description="G-protein coupled receptors family 2 profile 2" evidence="12">
    <location>
        <begin position="234"/>
        <end position="488"/>
    </location>
</feature>
<dbReference type="PANTHER" id="PTHR31787:SF3">
    <property type="entry name" value="FRIZZLED AND SMOOTHENED-LIKE PROTEIN H"/>
    <property type="match status" value="1"/>
</dbReference>
<keyword evidence="6 10" id="KW-0472">Membrane</keyword>
<evidence type="ECO:0000256" key="6">
    <source>
        <dbReference type="ARBA" id="ARBA00023136"/>
    </source>
</evidence>
<dbReference type="eggNOG" id="ENOG502RBXU">
    <property type="taxonomic scope" value="Eukaryota"/>
</dbReference>
<dbReference type="PANTHER" id="PTHR31787">
    <property type="entry name" value="G-PROTEIN-COUPLED RECEPTOR GPCR FAMILY PROTEIN"/>
    <property type="match status" value="1"/>
</dbReference>
<sequence length="575" mass="64212">IIVLVFLSLYLNSFINGQDIIPVNTTAKCEKYIGDQGTPICTGYIPNPDSVYVTLPQIEVLKQVNSTIDFLQLFGCKNKNNLKVICAISFPECIEYNVENSTVVLAFPKLTCDKYCNAALDSCPSIKMGAECLGSINDPVTPGKSGFYTPISNVIYDLSSYNGPNNYTVDCINPALISDSGSNSEIDNTCPFPLLRIPRNSTDNEEELKKGLFYIETGECVLNCPVNIYSNSVWKRLYKLTDVLSVISMVSTIILMFTYGVLNPKLTRYDKKNLFFLAGIFGISLAGTMIAANDTETTLCPDPHRFAVNTDKVCVASGFITHFSALFAMQWWAIIAFDLWYSVKHVRKQLKVKIRYYLTGTFTVAIIFSGVSLGKGQYQAGFANVFCWLYDEVYQDVCFFVPLGICLTFGSIMIGMVMREIYVIVKSSTSSGANNDSKKHLKLQIKPFLNVFLFYSCFLYLFLFARIINSRYDKYMESALPYMTCLIAGGGEDCRLDGPSSGSLGYFTYCLRIYGIYAFFVYGCSSRFFKIWRESFLLQNKIMLPILTKLDSAFSRTSNGKGTSSTNMGTSSSNS</sequence>
<dbReference type="OrthoDB" id="20424at2759"/>
<keyword evidence="7" id="KW-0675">Receptor</keyword>
<accession>F0ZD72</accession>
<dbReference type="OMA" id="KCEKYIG"/>
<keyword evidence="5 10" id="KW-1133">Transmembrane helix</keyword>
<evidence type="ECO:0000256" key="3">
    <source>
        <dbReference type="ARBA" id="ARBA00022692"/>
    </source>
</evidence>
<evidence type="ECO:0000256" key="5">
    <source>
        <dbReference type="ARBA" id="ARBA00022989"/>
    </source>
</evidence>
<protein>
    <recommendedName>
        <fullName evidence="12">G-protein coupled receptors family 2 profile 2 domain-containing protein</fullName>
    </recommendedName>
</protein>
<dbReference type="FunCoup" id="F0ZD72">
    <property type="interactions" value="9"/>
</dbReference>
<dbReference type="Gene3D" id="1.20.1070.10">
    <property type="entry name" value="Rhodopsin 7-helix transmembrane proteins"/>
    <property type="match status" value="1"/>
</dbReference>
<feature type="transmembrane region" description="Helical" evidence="10">
    <location>
        <begin position="448"/>
        <end position="468"/>
    </location>
</feature>
<feature type="transmembrane region" description="Helical" evidence="10">
    <location>
        <begin position="393"/>
        <end position="418"/>
    </location>
</feature>
<dbReference type="GO" id="GO:0016020">
    <property type="term" value="C:membrane"/>
    <property type="evidence" value="ECO:0007669"/>
    <property type="project" value="UniProtKB-SubCell"/>
</dbReference>
<evidence type="ECO:0000256" key="7">
    <source>
        <dbReference type="ARBA" id="ARBA00023170"/>
    </source>
</evidence>
<dbReference type="GeneID" id="10502837"/>
<dbReference type="InParanoid" id="F0ZD72"/>
<feature type="signal peptide" evidence="11">
    <location>
        <begin position="1"/>
        <end position="17"/>
    </location>
</feature>
<dbReference type="GO" id="GO:0004888">
    <property type="term" value="F:transmembrane signaling receptor activity"/>
    <property type="evidence" value="ECO:0007669"/>
    <property type="project" value="InterPro"/>
</dbReference>
<keyword evidence="14" id="KW-1185">Reference proteome</keyword>
<proteinExistence type="inferred from homology"/>
<feature type="transmembrane region" description="Helical" evidence="10">
    <location>
        <begin position="243"/>
        <end position="262"/>
    </location>
</feature>
<dbReference type="InterPro" id="IPR050949">
    <property type="entry name" value="GPCR_Fz/Smo-like"/>
</dbReference>
<evidence type="ECO:0000313" key="13">
    <source>
        <dbReference type="EMBL" id="EGC38058.1"/>
    </source>
</evidence>
<evidence type="ECO:0000313" key="14">
    <source>
        <dbReference type="Proteomes" id="UP000001064"/>
    </source>
</evidence>
<evidence type="ECO:0000256" key="9">
    <source>
        <dbReference type="SAM" id="MobiDB-lite"/>
    </source>
</evidence>
<organism evidence="13 14">
    <name type="scientific">Dictyostelium purpureum</name>
    <name type="common">Slime mold</name>
    <dbReference type="NCBI Taxonomy" id="5786"/>
    <lineage>
        <taxon>Eukaryota</taxon>
        <taxon>Amoebozoa</taxon>
        <taxon>Evosea</taxon>
        <taxon>Eumycetozoa</taxon>
        <taxon>Dictyostelia</taxon>
        <taxon>Dictyosteliales</taxon>
        <taxon>Dictyosteliaceae</taxon>
        <taxon>Dictyostelium</taxon>
    </lineage>
</organism>
<comment type="similarity">
    <text evidence="2">Belongs to the G-protein coupled receptor Fz/Smo family.</text>
</comment>
<evidence type="ECO:0000256" key="11">
    <source>
        <dbReference type="SAM" id="SignalP"/>
    </source>
</evidence>
<evidence type="ECO:0000256" key="1">
    <source>
        <dbReference type="ARBA" id="ARBA00004141"/>
    </source>
</evidence>
<reference evidence="14" key="1">
    <citation type="journal article" date="2011" name="Genome Biol.">
        <title>Comparative genomics of the social amoebae Dictyostelium discoideum and Dictyostelium purpureum.</title>
        <authorList>
            <consortium name="US DOE Joint Genome Institute (JGI-PGF)"/>
            <person name="Sucgang R."/>
            <person name="Kuo A."/>
            <person name="Tian X."/>
            <person name="Salerno W."/>
            <person name="Parikh A."/>
            <person name="Feasley C.L."/>
            <person name="Dalin E."/>
            <person name="Tu H."/>
            <person name="Huang E."/>
            <person name="Barry K."/>
            <person name="Lindquist E."/>
            <person name="Shapiro H."/>
            <person name="Bruce D."/>
            <person name="Schmutz J."/>
            <person name="Salamov A."/>
            <person name="Fey P."/>
            <person name="Gaudet P."/>
            <person name="Anjard C."/>
            <person name="Babu M.M."/>
            <person name="Basu S."/>
            <person name="Bushmanova Y."/>
            <person name="van der Wel H."/>
            <person name="Katoh-Kurasawa M."/>
            <person name="Dinh C."/>
            <person name="Coutinho P.M."/>
            <person name="Saito T."/>
            <person name="Elias M."/>
            <person name="Schaap P."/>
            <person name="Kay R.R."/>
            <person name="Henrissat B."/>
            <person name="Eichinger L."/>
            <person name="Rivero F."/>
            <person name="Putnam N.H."/>
            <person name="West C.M."/>
            <person name="Loomis W.F."/>
            <person name="Chisholm R.L."/>
            <person name="Shaulsky G."/>
            <person name="Strassmann J.E."/>
            <person name="Queller D.C."/>
            <person name="Kuspa A."/>
            <person name="Grigoriev I.V."/>
        </authorList>
    </citation>
    <scope>NUCLEOTIDE SEQUENCE [LARGE SCALE GENOMIC DNA]</scope>
    <source>
        <strain evidence="14">QSDP1</strain>
    </source>
</reference>
<feature type="chain" id="PRO_5003263535" description="G-protein coupled receptors family 2 profile 2 domain-containing protein" evidence="11">
    <location>
        <begin position="18"/>
        <end position="575"/>
    </location>
</feature>
<keyword evidence="8" id="KW-0325">Glycoprotein</keyword>
<name>F0ZD72_DICPU</name>
<evidence type="ECO:0000256" key="8">
    <source>
        <dbReference type="ARBA" id="ARBA00023180"/>
    </source>
</evidence>
<dbReference type="GO" id="GO:0007166">
    <property type="term" value="P:cell surface receptor signaling pathway"/>
    <property type="evidence" value="ECO:0007669"/>
    <property type="project" value="InterPro"/>
</dbReference>
<dbReference type="RefSeq" id="XP_003285365.1">
    <property type="nucleotide sequence ID" value="XM_003285317.1"/>
</dbReference>
<feature type="transmembrane region" description="Helical" evidence="10">
    <location>
        <begin position="274"/>
        <end position="292"/>
    </location>
</feature>
<dbReference type="VEuPathDB" id="AmoebaDB:DICPUDRAFT_17639"/>
<comment type="subcellular location">
    <subcellularLocation>
        <location evidence="1">Membrane</location>
        <topology evidence="1">Multi-pass membrane protein</topology>
    </subcellularLocation>
</comment>
<dbReference type="Pfam" id="PF05462">
    <property type="entry name" value="Dicty_CAR"/>
    <property type="match status" value="1"/>
</dbReference>
<evidence type="ECO:0000256" key="2">
    <source>
        <dbReference type="ARBA" id="ARBA00008077"/>
    </source>
</evidence>
<feature type="transmembrane region" description="Helical" evidence="10">
    <location>
        <begin position="354"/>
        <end position="373"/>
    </location>
</feature>